<name>A0A3B6BY74_WHEAT</name>
<dbReference type="Pfam" id="PF00069">
    <property type="entry name" value="Pkinase"/>
    <property type="match status" value="1"/>
</dbReference>
<evidence type="ECO:0000256" key="1">
    <source>
        <dbReference type="ARBA" id="ARBA00004251"/>
    </source>
</evidence>
<evidence type="ECO:0000256" key="6">
    <source>
        <dbReference type="ARBA" id="ARBA00022527"/>
    </source>
</evidence>
<keyword evidence="11" id="KW-0067">ATP-binding</keyword>
<dbReference type="Gene3D" id="3.30.200.20">
    <property type="entry name" value="Phosphorylase Kinase, domain 1"/>
    <property type="match status" value="1"/>
</dbReference>
<reference evidence="18" key="1">
    <citation type="submission" date="2018-08" db="EMBL/GenBank/DDBJ databases">
        <authorList>
            <person name="Rossello M."/>
        </authorList>
    </citation>
    <scope>NUCLEOTIDE SEQUENCE [LARGE SCALE GENOMIC DNA]</scope>
    <source>
        <strain evidence="18">cv. Chinese Spring</strain>
    </source>
</reference>
<evidence type="ECO:0000256" key="10">
    <source>
        <dbReference type="ARBA" id="ARBA00022741"/>
    </source>
</evidence>
<keyword evidence="7 16" id="KW-0812">Transmembrane</keyword>
<dbReference type="InterPro" id="IPR008271">
    <property type="entry name" value="Ser/Thr_kinase_AS"/>
</dbReference>
<evidence type="ECO:0000256" key="3">
    <source>
        <dbReference type="ARBA" id="ARBA00010217"/>
    </source>
</evidence>
<dbReference type="SMART" id="SM00220">
    <property type="entry name" value="S_TKc"/>
    <property type="match status" value="1"/>
</dbReference>
<dbReference type="Gramene" id="TraesCS2B03G0116600.1">
    <property type="protein sequence ID" value="TraesCS2B03G0116600.1.CDS"/>
    <property type="gene ID" value="TraesCS2B03G0116600"/>
</dbReference>
<dbReference type="PROSITE" id="PS00307">
    <property type="entry name" value="LECTIN_LEGUME_BETA"/>
    <property type="match status" value="1"/>
</dbReference>
<dbReference type="CDD" id="cd06899">
    <property type="entry name" value="lectin_legume_LecRK_Arcelin_ConA"/>
    <property type="match status" value="1"/>
</dbReference>
<dbReference type="InterPro" id="IPR001220">
    <property type="entry name" value="Legume_lectin_dom"/>
</dbReference>
<dbReference type="InterPro" id="IPR000719">
    <property type="entry name" value="Prot_kinase_dom"/>
</dbReference>
<sequence length="688" mass="76200">MAAAVSFSYQTRAHFFMLLCCSSIWSSRLPRATSSISFTSNFSHPDYDARDLIFQGDAYYDSRSRTIQLTPSIGNSVGRVFLPAPVPLWDAVTGELARFTTSFTFQIKVNNANNTGDGLAFFLGHYPPADIPKLEREMSGGNLGLFNRSVGTVATGDERAVAVEFDTHLNDGFDPSGSHMGIDVNSIVSRAYTNATVPGRNLTSGLPMTCNITYGNDTKILAALLQIGDTTYRVSTSVDLRQFLPSVVAIGFSGATGIAVELHQIVSWSFDSTLDPPRESPGSRPPAPKTLLLVEIITRLVIGVIAIVCIFVGVRRWQLFTRKKRYKALARGLVPIGYHRLARATNEFAEENKLGQGGSPSVYEGQLGSPSRPVAIKIFKKTSSCEGRKAFEDELKIASQLRHRNLVELIGWCCDGQRSLVEFICWWRDDRYTRLFLVYELVPQGSLDQHLHEGKSWLPWSKRHEIIFDLGSALQYLHVDCEQHRQCIVHGDIKSSNVLLGSSNGAKLGDFGLTRFVHQETGSKTTDLVQGTWGYIDPVFLNTSQRNRQSDIYSFGIVLLEMVSGRDPTTSLDGMPPLPSWVRSLYHDDAILEAANGRLIDGESSTGRQQMERVLLVGLLCVHQDPSSRPSITHAMDSLRSEELKLDITPLAPALINFKKTHGKTCWSFIQQARPAGEEFLFDLESLG</sequence>
<keyword evidence="5" id="KW-1003">Cell membrane</keyword>
<dbReference type="InterPro" id="IPR019825">
    <property type="entry name" value="Lectin_legB_Mn/Ca_BS"/>
</dbReference>
<dbReference type="EnsemblPlants" id="TraesCS2B02G054500.1">
    <property type="protein sequence ID" value="TraesCS2B02G054500.1"/>
    <property type="gene ID" value="TraesCS2B02G054500"/>
</dbReference>
<proteinExistence type="inferred from homology"/>
<evidence type="ECO:0000256" key="15">
    <source>
        <dbReference type="ARBA" id="ARBA00023180"/>
    </source>
</evidence>
<dbReference type="FunFam" id="1.10.510.10:FF:000240">
    <property type="entry name" value="Lectin-domain containing receptor kinase A4.3"/>
    <property type="match status" value="1"/>
</dbReference>
<comment type="similarity">
    <text evidence="3">In the C-terminal section; belongs to the protein kinase superfamily. Ser/Thr protein kinase family.</text>
</comment>
<dbReference type="GO" id="GO:0004674">
    <property type="term" value="F:protein serine/threonine kinase activity"/>
    <property type="evidence" value="ECO:0007669"/>
    <property type="project" value="UniProtKB-KW"/>
</dbReference>
<dbReference type="Gramene" id="TraesROB_scaffold_068779_01G000400.1">
    <property type="protein sequence ID" value="TraesROB_scaffold_068779_01G000400.1"/>
    <property type="gene ID" value="TraesROB_scaffold_068779_01G000400"/>
</dbReference>
<evidence type="ECO:0000256" key="4">
    <source>
        <dbReference type="ARBA" id="ARBA00012513"/>
    </source>
</evidence>
<dbReference type="EC" id="2.7.11.1" evidence="4"/>
<keyword evidence="6" id="KW-0418">Kinase</keyword>
<dbReference type="Gramene" id="TraesWEE_scaffold_067956_01G000200.1">
    <property type="protein sequence ID" value="TraesWEE_scaffold_067956_01G000200.1"/>
    <property type="gene ID" value="TraesWEE_scaffold_067956_01G000200"/>
</dbReference>
<keyword evidence="9" id="KW-0430">Lectin</keyword>
<evidence type="ECO:0000256" key="5">
    <source>
        <dbReference type="ARBA" id="ARBA00022475"/>
    </source>
</evidence>
<dbReference type="OMA" id="SCEGRKA"/>
<evidence type="ECO:0000256" key="7">
    <source>
        <dbReference type="ARBA" id="ARBA00022692"/>
    </source>
</evidence>
<dbReference type="InterPro" id="IPR050528">
    <property type="entry name" value="L-type_Lectin-RKs"/>
</dbReference>
<evidence type="ECO:0000313" key="18">
    <source>
        <dbReference type="EnsemblPlants" id="TraesCS2B02G054500.1"/>
    </source>
</evidence>
<dbReference type="AlphaFoldDB" id="A0A3B6BY74"/>
<evidence type="ECO:0000256" key="2">
    <source>
        <dbReference type="ARBA" id="ARBA00008536"/>
    </source>
</evidence>
<keyword evidence="6" id="KW-0723">Serine/threonine-protein kinase</keyword>
<dbReference type="Proteomes" id="UP000019116">
    <property type="component" value="Chromosome 2B"/>
</dbReference>
<reference evidence="18" key="2">
    <citation type="submission" date="2018-10" db="UniProtKB">
        <authorList>
            <consortium name="EnsemblPlants"/>
        </authorList>
    </citation>
    <scope>IDENTIFICATION</scope>
</reference>
<keyword evidence="12 16" id="KW-1133">Transmembrane helix</keyword>
<dbReference type="SUPFAM" id="SSF56112">
    <property type="entry name" value="Protein kinase-like (PK-like)"/>
    <property type="match status" value="1"/>
</dbReference>
<evidence type="ECO:0000256" key="16">
    <source>
        <dbReference type="SAM" id="Phobius"/>
    </source>
</evidence>
<accession>A0A3B6BY74</accession>
<evidence type="ECO:0000256" key="13">
    <source>
        <dbReference type="ARBA" id="ARBA00023136"/>
    </source>
</evidence>
<dbReference type="STRING" id="4565.A0A3B6BY74"/>
<dbReference type="PROSITE" id="PS50011">
    <property type="entry name" value="PROTEIN_KINASE_DOM"/>
    <property type="match status" value="1"/>
</dbReference>
<feature type="transmembrane region" description="Helical" evidence="16">
    <location>
        <begin position="291"/>
        <end position="314"/>
    </location>
</feature>
<comment type="similarity">
    <text evidence="2">In the N-terminal section; belongs to the leguminous lectin family.</text>
</comment>
<keyword evidence="8" id="KW-0732">Signal</keyword>
<evidence type="ECO:0000256" key="12">
    <source>
        <dbReference type="ARBA" id="ARBA00022989"/>
    </source>
</evidence>
<dbReference type="SUPFAM" id="SSF49899">
    <property type="entry name" value="Concanavalin A-like lectins/glucanases"/>
    <property type="match status" value="1"/>
</dbReference>
<dbReference type="Gramene" id="TraesCS2B02G054500.1">
    <property type="protein sequence ID" value="TraesCS2B02G054500.1"/>
    <property type="gene ID" value="TraesCS2B02G054500"/>
</dbReference>
<dbReference type="GO" id="GO:0005886">
    <property type="term" value="C:plasma membrane"/>
    <property type="evidence" value="ECO:0000318"/>
    <property type="project" value="GO_Central"/>
</dbReference>
<dbReference type="InterPro" id="IPR013320">
    <property type="entry name" value="ConA-like_dom_sf"/>
</dbReference>
<feature type="domain" description="Protein kinase" evidence="17">
    <location>
        <begin position="348"/>
        <end position="644"/>
    </location>
</feature>
<dbReference type="Pfam" id="PF00139">
    <property type="entry name" value="Lectin_legB"/>
    <property type="match status" value="1"/>
</dbReference>
<evidence type="ECO:0000313" key="19">
    <source>
        <dbReference type="Proteomes" id="UP000019116"/>
    </source>
</evidence>
<dbReference type="Gramene" id="TraesCLE_scaffold_067339_01G000400.1">
    <property type="protein sequence ID" value="TraesCLE_scaffold_067339_01G000400.1"/>
    <property type="gene ID" value="TraesCLE_scaffold_067339_01G000400"/>
</dbReference>
<comment type="subcellular location">
    <subcellularLocation>
        <location evidence="1">Cell membrane</location>
        <topology evidence="1">Single-pass type I membrane protein</topology>
    </subcellularLocation>
</comment>
<evidence type="ECO:0000256" key="11">
    <source>
        <dbReference type="ARBA" id="ARBA00022840"/>
    </source>
</evidence>
<dbReference type="GO" id="GO:0002229">
    <property type="term" value="P:defense response to oomycetes"/>
    <property type="evidence" value="ECO:0007669"/>
    <property type="project" value="UniProtKB-ARBA"/>
</dbReference>
<evidence type="ECO:0000256" key="8">
    <source>
        <dbReference type="ARBA" id="ARBA00022729"/>
    </source>
</evidence>
<keyword evidence="13 16" id="KW-0472">Membrane</keyword>
<protein>
    <recommendedName>
        <fullName evidence="4">non-specific serine/threonine protein kinase</fullName>
        <ecNumber evidence="4">2.7.11.1</ecNumber>
    </recommendedName>
</protein>
<organism evidence="18">
    <name type="scientific">Triticum aestivum</name>
    <name type="common">Wheat</name>
    <dbReference type="NCBI Taxonomy" id="4565"/>
    <lineage>
        <taxon>Eukaryota</taxon>
        <taxon>Viridiplantae</taxon>
        <taxon>Streptophyta</taxon>
        <taxon>Embryophyta</taxon>
        <taxon>Tracheophyta</taxon>
        <taxon>Spermatophyta</taxon>
        <taxon>Magnoliopsida</taxon>
        <taxon>Liliopsida</taxon>
        <taxon>Poales</taxon>
        <taxon>Poaceae</taxon>
        <taxon>BOP clade</taxon>
        <taxon>Pooideae</taxon>
        <taxon>Triticodae</taxon>
        <taxon>Triticeae</taxon>
        <taxon>Triticinae</taxon>
        <taxon>Triticum</taxon>
    </lineage>
</organism>
<keyword evidence="14" id="KW-0675">Receptor</keyword>
<evidence type="ECO:0000256" key="9">
    <source>
        <dbReference type="ARBA" id="ARBA00022734"/>
    </source>
</evidence>
<dbReference type="PROSITE" id="PS00108">
    <property type="entry name" value="PROTEIN_KINASE_ST"/>
    <property type="match status" value="1"/>
</dbReference>
<keyword evidence="15" id="KW-0325">Glycoprotein</keyword>
<keyword evidence="10" id="KW-0547">Nucleotide-binding</keyword>
<dbReference type="SMR" id="A0A3B6BY74"/>
<evidence type="ECO:0000256" key="14">
    <source>
        <dbReference type="ARBA" id="ARBA00023170"/>
    </source>
</evidence>
<dbReference type="GO" id="GO:0030246">
    <property type="term" value="F:carbohydrate binding"/>
    <property type="evidence" value="ECO:0007669"/>
    <property type="project" value="UniProtKB-KW"/>
</dbReference>
<dbReference type="OrthoDB" id="3608at2759"/>
<dbReference type="GO" id="GO:0005524">
    <property type="term" value="F:ATP binding"/>
    <property type="evidence" value="ECO:0007669"/>
    <property type="project" value="UniProtKB-KW"/>
</dbReference>
<evidence type="ECO:0000259" key="17">
    <source>
        <dbReference type="PROSITE" id="PS50011"/>
    </source>
</evidence>
<keyword evidence="6" id="KW-0808">Transferase</keyword>
<dbReference type="InterPro" id="IPR011009">
    <property type="entry name" value="Kinase-like_dom_sf"/>
</dbReference>
<dbReference type="PANTHER" id="PTHR27007">
    <property type="match status" value="1"/>
</dbReference>
<dbReference type="Gene3D" id="1.10.510.10">
    <property type="entry name" value="Transferase(Phosphotransferase) domain 1"/>
    <property type="match status" value="1"/>
</dbReference>
<keyword evidence="19" id="KW-1185">Reference proteome</keyword>
<dbReference type="Gene3D" id="2.60.120.200">
    <property type="match status" value="1"/>
</dbReference>